<dbReference type="FunFam" id="3.30.870.10:FF:000004">
    <property type="entry name" value="protein FAM83H isoform X2"/>
    <property type="match status" value="1"/>
</dbReference>
<comment type="subcellular location">
    <subcellularLocation>
        <location evidence="1">Cytoplasm</location>
    </subcellularLocation>
</comment>
<dbReference type="OrthoDB" id="9944987at2759"/>
<dbReference type="Proteomes" id="UP000694569">
    <property type="component" value="Unplaced"/>
</dbReference>
<evidence type="ECO:0000313" key="6">
    <source>
        <dbReference type="Ensembl" id="ENSLLEP00000040238.1"/>
    </source>
</evidence>
<organism evidence="6 7">
    <name type="scientific">Leptobrachium leishanense</name>
    <name type="common">Leishan spiny toad</name>
    <dbReference type="NCBI Taxonomy" id="445787"/>
    <lineage>
        <taxon>Eukaryota</taxon>
        <taxon>Metazoa</taxon>
        <taxon>Chordata</taxon>
        <taxon>Craniata</taxon>
        <taxon>Vertebrata</taxon>
        <taxon>Euteleostomi</taxon>
        <taxon>Amphibia</taxon>
        <taxon>Batrachia</taxon>
        <taxon>Anura</taxon>
        <taxon>Pelobatoidea</taxon>
        <taxon>Megophryidae</taxon>
        <taxon>Leptobrachium</taxon>
    </lineage>
</organism>
<dbReference type="PANTHER" id="PTHR16181:SF29">
    <property type="entry name" value="PROTEIN FAM83A-RELATED"/>
    <property type="match status" value="1"/>
</dbReference>
<keyword evidence="3" id="KW-0963">Cytoplasm</keyword>
<dbReference type="Gene3D" id="3.30.870.10">
    <property type="entry name" value="Endonuclease Chain A"/>
    <property type="match status" value="1"/>
</dbReference>
<keyword evidence="7" id="KW-1185">Reference proteome</keyword>
<evidence type="ECO:0000313" key="7">
    <source>
        <dbReference type="Proteomes" id="UP000694569"/>
    </source>
</evidence>
<dbReference type="InterPro" id="IPR050944">
    <property type="entry name" value="FAM83"/>
</dbReference>
<feature type="compositionally biased region" description="Basic and acidic residues" evidence="4">
    <location>
        <begin position="377"/>
        <end position="414"/>
    </location>
</feature>
<comment type="similarity">
    <text evidence="2">Belongs to the FAM83 family.</text>
</comment>
<dbReference type="GO" id="GO:0007165">
    <property type="term" value="P:signal transduction"/>
    <property type="evidence" value="ECO:0007669"/>
    <property type="project" value="TreeGrafter"/>
</dbReference>
<evidence type="ECO:0000259" key="5">
    <source>
        <dbReference type="Pfam" id="PF07894"/>
    </source>
</evidence>
<feature type="domain" description="Scaffolding anchor of CK1" evidence="5">
    <location>
        <begin position="26"/>
        <end position="306"/>
    </location>
</feature>
<evidence type="ECO:0000256" key="3">
    <source>
        <dbReference type="ARBA" id="ARBA00022490"/>
    </source>
</evidence>
<accession>A0A8C5QM28</accession>
<sequence>MQTPEARRGMRSTGQLKTRVEELKNPWRQSSPFVLNYNESARLATDALLEQGEKGYLQVLSEERELPFLSSLDIDFICGSANVNGLSRSLSMYDSDGDGANSSFGENCLSELTSGTYFPTVSDIDVPALELGWPDIPLGTRSKGTEVQVIFQRHRSNAIKDLVRSLINKAKSVIAVVMDLFTDVDILCDLIEAATKRRVPVYLLLDEKNLTYFIEIYENLGFNKIYISNLRIRTLTGDTYCTKSGKKFSGQFLEKFLIVDCEHVISGSYSFSWLSSHIHRNMVNYFKGNIVEAFDSEFRSLYADSLEVAYFSSPDSESSNGAFGNKIARNRMAVKKVPPIPPAIPEVSVPSNSSSGSQSSDRTPPFFKNQAVTIIHDNTEKGSRANKKPNEQQLKPKRDILNESRRQSDPHTEKNNLLAMQKLLLSKSTPSLSDSDNEKSLSPLKPKYGAQALRRETKTSPKMRSDNALNEVCSNGGSADKRGVQLKDKTRDENQDFKRMTLGHSKLELITKYNKIHNKIYSRFEQQINR</sequence>
<dbReference type="PANTHER" id="PTHR16181">
    <property type="entry name" value="PROTEIN FAM83A-RELATED"/>
    <property type="match status" value="1"/>
</dbReference>
<dbReference type="GeneTree" id="ENSGT00940000160254"/>
<dbReference type="SUPFAM" id="SSF56024">
    <property type="entry name" value="Phospholipase D/nuclease"/>
    <property type="match status" value="1"/>
</dbReference>
<name>A0A8C5QM28_9ANUR</name>
<reference evidence="6" key="1">
    <citation type="submission" date="2025-08" db="UniProtKB">
        <authorList>
            <consortium name="Ensembl"/>
        </authorList>
    </citation>
    <scope>IDENTIFICATION</scope>
</reference>
<feature type="region of interest" description="Disordered" evidence="4">
    <location>
        <begin position="428"/>
        <end position="492"/>
    </location>
</feature>
<dbReference type="Pfam" id="PF07894">
    <property type="entry name" value="SACK1"/>
    <property type="match status" value="1"/>
</dbReference>
<reference evidence="6" key="2">
    <citation type="submission" date="2025-09" db="UniProtKB">
        <authorList>
            <consortium name="Ensembl"/>
        </authorList>
    </citation>
    <scope>IDENTIFICATION</scope>
</reference>
<feature type="compositionally biased region" description="Low complexity" evidence="4">
    <location>
        <begin position="345"/>
        <end position="360"/>
    </location>
</feature>
<dbReference type="AlphaFoldDB" id="A0A8C5QM28"/>
<evidence type="ECO:0000256" key="4">
    <source>
        <dbReference type="SAM" id="MobiDB-lite"/>
    </source>
</evidence>
<dbReference type="GO" id="GO:0005737">
    <property type="term" value="C:cytoplasm"/>
    <property type="evidence" value="ECO:0007669"/>
    <property type="project" value="UniProtKB-SubCell"/>
</dbReference>
<protein>
    <submittedName>
        <fullName evidence="6">Family with sequence similarity 83 member C</fullName>
    </submittedName>
</protein>
<evidence type="ECO:0000256" key="1">
    <source>
        <dbReference type="ARBA" id="ARBA00004496"/>
    </source>
</evidence>
<proteinExistence type="inferred from homology"/>
<evidence type="ECO:0000256" key="2">
    <source>
        <dbReference type="ARBA" id="ARBA00006937"/>
    </source>
</evidence>
<feature type="compositionally biased region" description="Basic and acidic residues" evidence="4">
    <location>
        <begin position="479"/>
        <end position="492"/>
    </location>
</feature>
<dbReference type="InterPro" id="IPR012461">
    <property type="entry name" value="SACK1"/>
</dbReference>
<feature type="compositionally biased region" description="Basic and acidic residues" evidence="4">
    <location>
        <begin position="453"/>
        <end position="465"/>
    </location>
</feature>
<feature type="region of interest" description="Disordered" evidence="4">
    <location>
        <begin position="339"/>
        <end position="414"/>
    </location>
</feature>
<dbReference type="Ensembl" id="ENSLLET00000041868.1">
    <property type="protein sequence ID" value="ENSLLEP00000040238.1"/>
    <property type="gene ID" value="ENSLLEG00000025582.1"/>
</dbReference>
<gene>
    <name evidence="6" type="primary">FAM83C</name>
</gene>
<dbReference type="GO" id="GO:0019901">
    <property type="term" value="F:protein kinase binding"/>
    <property type="evidence" value="ECO:0007669"/>
    <property type="project" value="TreeGrafter"/>
</dbReference>